<evidence type="ECO:0000313" key="1">
    <source>
        <dbReference type="EMBL" id="EDP35962.1"/>
    </source>
</evidence>
<proteinExistence type="predicted"/>
<dbReference type="EMBL" id="DS238824">
    <property type="protein sequence ID" value="EDP35962.1"/>
    <property type="molecule type" value="Genomic_DNA"/>
</dbReference>
<dbReference type="InterPro" id="IPR012337">
    <property type="entry name" value="RNaseH-like_sf"/>
</dbReference>
<dbReference type="SUPFAM" id="SSF53098">
    <property type="entry name" value="Ribonuclease H-like"/>
    <property type="match status" value="1"/>
</dbReference>
<dbReference type="GO" id="GO:0003676">
    <property type="term" value="F:nucleic acid binding"/>
    <property type="evidence" value="ECO:0007669"/>
    <property type="project" value="InterPro"/>
</dbReference>
<organism evidence="1">
    <name type="scientific">Brugia malayi</name>
    <name type="common">Filarial nematode worm</name>
    <dbReference type="NCBI Taxonomy" id="6279"/>
    <lineage>
        <taxon>Eukaryota</taxon>
        <taxon>Metazoa</taxon>
        <taxon>Ecdysozoa</taxon>
        <taxon>Nematoda</taxon>
        <taxon>Chromadorea</taxon>
        <taxon>Rhabditida</taxon>
        <taxon>Spirurina</taxon>
        <taxon>Spiruromorpha</taxon>
        <taxon>Filarioidea</taxon>
        <taxon>Onchocercidae</taxon>
        <taxon>Brugia</taxon>
    </lineage>
</organism>
<reference evidence="1" key="1">
    <citation type="journal article" date="2007" name="Science">
        <title>Draft genome of the filarial nematode parasite Brugia malayi.</title>
        <authorList>
            <person name="Ghedin E."/>
            <person name="Wang S."/>
            <person name="Spiro D."/>
            <person name="Caler E."/>
            <person name="Zhao Q."/>
            <person name="Crabtree J."/>
            <person name="Allen J.E."/>
            <person name="Delcher A.L."/>
            <person name="Guiliano D.B."/>
            <person name="Miranda-Saavedra D."/>
            <person name="Angiuoli S.V."/>
            <person name="Creasy T."/>
            <person name="Amedeo P."/>
            <person name="Haas B."/>
            <person name="El-Sayed N.M."/>
            <person name="Wortman J.R."/>
            <person name="Feldblyum T."/>
            <person name="Tallon L."/>
            <person name="Schatz M."/>
            <person name="Shumway M."/>
            <person name="Koo H."/>
            <person name="Salzberg S.L."/>
            <person name="Schobel S."/>
            <person name="Pertea M."/>
            <person name="Pop M."/>
            <person name="White O."/>
            <person name="Barton G.J."/>
            <person name="Carlow C.K."/>
            <person name="Crawford M.J."/>
            <person name="Daub J."/>
            <person name="Dimmic M.W."/>
            <person name="Estes C.F."/>
            <person name="Foster J.M."/>
            <person name="Ganatra M."/>
            <person name="Gregory W.F."/>
            <person name="Johnson N.M."/>
            <person name="Jin J."/>
            <person name="Komuniecki R."/>
            <person name="Korf I."/>
            <person name="Kumar S."/>
            <person name="Laney S."/>
            <person name="Li B.W."/>
            <person name="Li W."/>
            <person name="Lindblom T.H."/>
            <person name="Lustigman S."/>
            <person name="Ma D."/>
            <person name="Maina C.V."/>
            <person name="Martin D.M."/>
            <person name="McCarter J.P."/>
            <person name="McReynolds L."/>
            <person name="Mitreva M."/>
            <person name="Nutman T.B."/>
            <person name="Parkinson J."/>
            <person name="Peregrin-Alvarez J.M."/>
            <person name="Poole C."/>
            <person name="Ren Q."/>
            <person name="Saunders L."/>
            <person name="Sluder A.E."/>
            <person name="Smith K."/>
            <person name="Stanke M."/>
            <person name="Unnasch T.R."/>
            <person name="Ware J."/>
            <person name="Wei A.D."/>
            <person name="Weil G."/>
            <person name="Williams D.J."/>
            <person name="Zhang Y."/>
            <person name="Williams S.A."/>
            <person name="Fraser-Liggett C."/>
            <person name="Slatko B."/>
            <person name="Blaxter M.L."/>
            <person name="Scott A.L."/>
        </authorList>
    </citation>
    <scope>NUCLEOTIDE SEQUENCE [LARGE SCALE GENOMIC DNA]</scope>
</reference>
<accession>A8P7W3</accession>
<protein>
    <submittedName>
        <fullName evidence="1">Integrase-like protein, putative</fullName>
    </submittedName>
</protein>
<sequence length="97" mass="10882">MTQVKVSNFLAKGGMTWKNIIPKAPWQGGIYERLIGLTKNALRRAIGRKFLAERELVTLIAEVEGILNTRPLTPILTIASLYVQLILSCLTLRSIYL</sequence>
<dbReference type="Gene3D" id="3.30.420.10">
    <property type="entry name" value="Ribonuclease H-like superfamily/Ribonuclease H"/>
    <property type="match status" value="1"/>
</dbReference>
<name>A8P7W3_BRUMA</name>
<dbReference type="InterPro" id="IPR036397">
    <property type="entry name" value="RNaseH_sf"/>
</dbReference>
<gene>
    <name evidence="1" type="ORF">Bm1_18650</name>
</gene>
<dbReference type="AlphaFoldDB" id="A8P7W3"/>